<reference evidence="1" key="1">
    <citation type="journal article" date="2019" name="bioRxiv">
        <title>The Genome of the Zebra Mussel, Dreissena polymorpha: A Resource for Invasive Species Research.</title>
        <authorList>
            <person name="McCartney M.A."/>
            <person name="Auch B."/>
            <person name="Kono T."/>
            <person name="Mallez S."/>
            <person name="Zhang Y."/>
            <person name="Obille A."/>
            <person name="Becker A."/>
            <person name="Abrahante J.E."/>
            <person name="Garbe J."/>
            <person name="Badalamenti J.P."/>
            <person name="Herman A."/>
            <person name="Mangelson H."/>
            <person name="Liachko I."/>
            <person name="Sullivan S."/>
            <person name="Sone E.D."/>
            <person name="Koren S."/>
            <person name="Silverstein K.A.T."/>
            <person name="Beckman K.B."/>
            <person name="Gohl D.M."/>
        </authorList>
    </citation>
    <scope>NUCLEOTIDE SEQUENCE</scope>
    <source>
        <strain evidence="1">Duluth1</strain>
        <tissue evidence="1">Whole animal</tissue>
    </source>
</reference>
<dbReference type="EMBL" id="JAIWYP010000003">
    <property type="protein sequence ID" value="KAH3856848.1"/>
    <property type="molecule type" value="Genomic_DNA"/>
</dbReference>
<dbReference type="Proteomes" id="UP000828390">
    <property type="component" value="Unassembled WGS sequence"/>
</dbReference>
<dbReference type="AlphaFoldDB" id="A0A9D4LFL3"/>
<reference evidence="1" key="2">
    <citation type="submission" date="2020-11" db="EMBL/GenBank/DDBJ databases">
        <authorList>
            <person name="McCartney M.A."/>
            <person name="Auch B."/>
            <person name="Kono T."/>
            <person name="Mallez S."/>
            <person name="Becker A."/>
            <person name="Gohl D.M."/>
            <person name="Silverstein K.A.T."/>
            <person name="Koren S."/>
            <person name="Bechman K.B."/>
            <person name="Herman A."/>
            <person name="Abrahante J.E."/>
            <person name="Garbe J."/>
        </authorList>
    </citation>
    <scope>NUCLEOTIDE SEQUENCE</scope>
    <source>
        <strain evidence="1">Duluth1</strain>
        <tissue evidence="1">Whole animal</tissue>
    </source>
</reference>
<sequence length="69" mass="7659">MFPGSRMRCDARAAFFTSVLPDLHRLKDLVIEEAQSKNGNNGGKCGDNGGECENYWSGMYLRMETIGLV</sequence>
<keyword evidence="2" id="KW-1185">Reference proteome</keyword>
<proteinExistence type="predicted"/>
<gene>
    <name evidence="1" type="ORF">DPMN_099443</name>
</gene>
<evidence type="ECO:0000313" key="1">
    <source>
        <dbReference type="EMBL" id="KAH3856848.1"/>
    </source>
</evidence>
<protein>
    <submittedName>
        <fullName evidence="1">Uncharacterized protein</fullName>
    </submittedName>
</protein>
<name>A0A9D4LFL3_DREPO</name>
<comment type="caution">
    <text evidence="1">The sequence shown here is derived from an EMBL/GenBank/DDBJ whole genome shotgun (WGS) entry which is preliminary data.</text>
</comment>
<accession>A0A9D4LFL3</accession>
<organism evidence="1 2">
    <name type="scientific">Dreissena polymorpha</name>
    <name type="common">Zebra mussel</name>
    <name type="synonym">Mytilus polymorpha</name>
    <dbReference type="NCBI Taxonomy" id="45954"/>
    <lineage>
        <taxon>Eukaryota</taxon>
        <taxon>Metazoa</taxon>
        <taxon>Spiralia</taxon>
        <taxon>Lophotrochozoa</taxon>
        <taxon>Mollusca</taxon>
        <taxon>Bivalvia</taxon>
        <taxon>Autobranchia</taxon>
        <taxon>Heteroconchia</taxon>
        <taxon>Euheterodonta</taxon>
        <taxon>Imparidentia</taxon>
        <taxon>Neoheterodontei</taxon>
        <taxon>Myida</taxon>
        <taxon>Dreissenoidea</taxon>
        <taxon>Dreissenidae</taxon>
        <taxon>Dreissena</taxon>
    </lineage>
</organism>
<evidence type="ECO:0000313" key="2">
    <source>
        <dbReference type="Proteomes" id="UP000828390"/>
    </source>
</evidence>